<dbReference type="Pfam" id="PF24883">
    <property type="entry name" value="NPHP3_N"/>
    <property type="match status" value="1"/>
</dbReference>
<dbReference type="PANTHER" id="PTHR10039:SF10">
    <property type="entry name" value="NACHT DOMAIN-CONTAINING PROTEIN"/>
    <property type="match status" value="1"/>
</dbReference>
<dbReference type="Pfam" id="PF22939">
    <property type="entry name" value="WHD_GPIID"/>
    <property type="match status" value="1"/>
</dbReference>
<dbReference type="InterPro" id="IPR056125">
    <property type="entry name" value="DUF7708"/>
</dbReference>
<dbReference type="SUPFAM" id="SSF48403">
    <property type="entry name" value="Ankyrin repeat"/>
    <property type="match status" value="1"/>
</dbReference>
<name>A0A2J6SVX7_9HELO</name>
<sequence>MASTSEAALLGQVEPQRSLGAWEKAKARFLEGLDDAEKATFTEATAENIFYAASNVQRDDHRDSKTRSLLESMQPLISAVGDYGKAMDTFANISSLYLAPIWGSIRVVLVIASSHGRFYNRMVDTFGRIGDILPRFRDYQRIFDSEKHQRFTQALSVAYLDIISLCTEFKTLLRNQKKSAAKRIFQPLSLTLKVHLEDAIVRFRKHRKAVDKEAELCHMIEEKEARDLVVRNHAAAEARKRQNRQKTLLSSLSKTDNEYKHRRMQRIRHKGTGEWFKSSDEYKAWSSCAIAAILCLYGIPGCGKSVLISSLIDEMLAKDNSNTGRNIMFYYCDHADKRTLDPVNIFSSLALQLLRTLGELPTTLLEMLERICQDSLTVDLEDVLHLLLKAIERAMSATIVIDGLDEVDENDRKLIFHHLRDIATRATPPIIKVLVASREDTSYLTQVPDAALFKRRIGIDVVAGDIDCYVKHAIRDLINRKELVIGDPALEEEIFGALSKGAKGMFLWVKFQLDDLCRAETDSSIRKVLQNLPRNLGETYDRLLTRIDNAEQREYVKRIFMWIICARRPLEIEELREAIAFTIEDDHFDHTKIPNDLNRLARACGNLIVIDDDKNSIQIAHYTVEQHLLKEDGYKPALLHFTRAQASVEVGKVCVAYLSFSDFELQLTQYEDTTTSKLAALEDVVRTQSMLPPNSQTAKLVKTLKWFRGSPETSTNIRFDRYVAGGLKWRKPADSLKSKYRLLSYLAENWLHHNTIIGNVRESRPWSPRHLCLFENLVLEKRGSLDIRPWDSIPLRCIGFPFVLQIGWALSTNHLPLLRTISKNTRGGSIGDYLEHATKAFIEFSSTSSGDDLQSLRGFSGRSTEIWPNSEDWECWLYNCVLKASNQSFTDVLEFCFSVRAQYPASNASGTHHLQITFIRHLLLDAATHSATSVVEVLAKIVRTWPAGMRSELRAATKITDAASNALEMAFLSKSEHLMELLASLGFEASASFKERLLLGSSLPEALKSYDVENVRCYLRIFGATKSSLSNIECCLHKTSGSTAAAGARVLKFLVDSAANSISSGARTLGSHWIRTLRDGSIDDQINVLLAAGKYSYFPHASFHGKWLLFDAIIENKPIRLDLLLQKRVDIYDLWELLTNEQVDTWAQFGQLGRKRILKEGHLSPLCFAILYDRSHMIERLLASGGSVDGPFPGRELAPIHFAAMSDSLESFKCLESHGANLSLTDGEDRNMMDYLLDNDARKALDKSLLHYLVEHRKSYLQYSWSRNPAFINRKV</sequence>
<dbReference type="Gene3D" id="3.40.50.300">
    <property type="entry name" value="P-loop containing nucleotide triphosphate hydrolases"/>
    <property type="match status" value="1"/>
</dbReference>
<evidence type="ECO:0000313" key="5">
    <source>
        <dbReference type="Proteomes" id="UP000235371"/>
    </source>
</evidence>
<keyword evidence="1" id="KW-0677">Repeat</keyword>
<evidence type="ECO:0000313" key="4">
    <source>
        <dbReference type="EMBL" id="PMD54930.1"/>
    </source>
</evidence>
<dbReference type="EMBL" id="KZ613856">
    <property type="protein sequence ID" value="PMD54930.1"/>
    <property type="molecule type" value="Genomic_DNA"/>
</dbReference>
<reference evidence="4 5" key="1">
    <citation type="submission" date="2016-04" db="EMBL/GenBank/DDBJ databases">
        <title>A degradative enzymes factory behind the ericoid mycorrhizal symbiosis.</title>
        <authorList>
            <consortium name="DOE Joint Genome Institute"/>
            <person name="Martino E."/>
            <person name="Morin E."/>
            <person name="Grelet G."/>
            <person name="Kuo A."/>
            <person name="Kohler A."/>
            <person name="Daghino S."/>
            <person name="Barry K."/>
            <person name="Choi C."/>
            <person name="Cichocki N."/>
            <person name="Clum A."/>
            <person name="Copeland A."/>
            <person name="Hainaut M."/>
            <person name="Haridas S."/>
            <person name="Labutti K."/>
            <person name="Lindquist E."/>
            <person name="Lipzen A."/>
            <person name="Khouja H.-R."/>
            <person name="Murat C."/>
            <person name="Ohm R."/>
            <person name="Olson A."/>
            <person name="Spatafora J."/>
            <person name="Veneault-Fourrey C."/>
            <person name="Henrissat B."/>
            <person name="Grigoriev I."/>
            <person name="Martin F."/>
            <person name="Perotto S."/>
        </authorList>
    </citation>
    <scope>NUCLEOTIDE SEQUENCE [LARGE SCALE GENOMIC DNA]</scope>
    <source>
        <strain evidence="4 5">E</strain>
    </source>
</reference>
<dbReference type="InterPro" id="IPR002110">
    <property type="entry name" value="Ankyrin_rpt"/>
</dbReference>
<feature type="domain" description="NACHT" evidence="3">
    <location>
        <begin position="292"/>
        <end position="440"/>
    </location>
</feature>
<dbReference type="InterPro" id="IPR056884">
    <property type="entry name" value="NPHP3-like_N"/>
</dbReference>
<dbReference type="InterPro" id="IPR036770">
    <property type="entry name" value="Ankyrin_rpt-contain_sf"/>
</dbReference>
<evidence type="ECO:0000256" key="2">
    <source>
        <dbReference type="PROSITE-ProRule" id="PRU00023"/>
    </source>
</evidence>
<dbReference type="SUPFAM" id="SSF52540">
    <property type="entry name" value="P-loop containing nucleoside triphosphate hydrolases"/>
    <property type="match status" value="1"/>
</dbReference>
<dbReference type="STRING" id="1095630.A0A2J6SVX7"/>
<dbReference type="PANTHER" id="PTHR10039">
    <property type="entry name" value="AMELOGENIN"/>
    <property type="match status" value="1"/>
</dbReference>
<proteinExistence type="predicted"/>
<accession>A0A2J6SVX7</accession>
<dbReference type="OrthoDB" id="7464126at2759"/>
<dbReference type="SMART" id="SM00248">
    <property type="entry name" value="ANK"/>
    <property type="match status" value="4"/>
</dbReference>
<organism evidence="4 5">
    <name type="scientific">Hyaloscypha bicolor E</name>
    <dbReference type="NCBI Taxonomy" id="1095630"/>
    <lineage>
        <taxon>Eukaryota</taxon>
        <taxon>Fungi</taxon>
        <taxon>Dikarya</taxon>
        <taxon>Ascomycota</taxon>
        <taxon>Pezizomycotina</taxon>
        <taxon>Leotiomycetes</taxon>
        <taxon>Helotiales</taxon>
        <taxon>Hyaloscyphaceae</taxon>
        <taxon>Hyaloscypha</taxon>
        <taxon>Hyaloscypha bicolor</taxon>
    </lineage>
</organism>
<dbReference type="Proteomes" id="UP000235371">
    <property type="component" value="Unassembled WGS sequence"/>
</dbReference>
<keyword evidence="5" id="KW-1185">Reference proteome</keyword>
<feature type="repeat" description="ANK" evidence="2">
    <location>
        <begin position="1195"/>
        <end position="1227"/>
    </location>
</feature>
<dbReference type="Pfam" id="PF24809">
    <property type="entry name" value="DUF7708"/>
    <property type="match status" value="1"/>
</dbReference>
<dbReference type="InParanoid" id="A0A2J6SVX7"/>
<dbReference type="InterPro" id="IPR007111">
    <property type="entry name" value="NACHT_NTPase"/>
</dbReference>
<keyword evidence="2" id="KW-0040">ANK repeat</keyword>
<dbReference type="GeneID" id="36596898"/>
<protein>
    <recommendedName>
        <fullName evidence="3">NACHT domain-containing protein</fullName>
    </recommendedName>
</protein>
<gene>
    <name evidence="4" type="ORF">K444DRAFT_93748</name>
</gene>
<dbReference type="RefSeq" id="XP_024731834.1">
    <property type="nucleotide sequence ID" value="XM_024888822.1"/>
</dbReference>
<dbReference type="Gene3D" id="1.25.40.20">
    <property type="entry name" value="Ankyrin repeat-containing domain"/>
    <property type="match status" value="1"/>
</dbReference>
<dbReference type="PROSITE" id="PS50088">
    <property type="entry name" value="ANK_REPEAT"/>
    <property type="match status" value="1"/>
</dbReference>
<dbReference type="InterPro" id="IPR054471">
    <property type="entry name" value="GPIID_WHD"/>
</dbReference>
<dbReference type="InterPro" id="IPR027417">
    <property type="entry name" value="P-loop_NTPase"/>
</dbReference>
<evidence type="ECO:0000256" key="1">
    <source>
        <dbReference type="ARBA" id="ARBA00022737"/>
    </source>
</evidence>
<dbReference type="AlphaFoldDB" id="A0A2J6SVX7"/>
<evidence type="ECO:0000259" key="3">
    <source>
        <dbReference type="PROSITE" id="PS50837"/>
    </source>
</evidence>
<dbReference type="PROSITE" id="PS50837">
    <property type="entry name" value="NACHT"/>
    <property type="match status" value="1"/>
</dbReference>